<proteinExistence type="predicted"/>
<name>A0A8G0L8S0_9HYPO</name>
<evidence type="ECO:0000313" key="2">
    <source>
        <dbReference type="Proteomes" id="UP000826661"/>
    </source>
</evidence>
<gene>
    <name evidence="1" type="ORF">H0G86_003521</name>
</gene>
<accession>A0A8G0L8S0</accession>
<sequence>MPLRRMLQQPFSITDHCRLVSGGWMNGWILDQSYLLVLVALDGSLIAARLPWGYTQPLLHAKPHACCLKELQRDIKKEESRQGRITVFAVPWTARNLELRQINFPADAALASGFSM</sequence>
<dbReference type="AlphaFoldDB" id="A0A8G0L8S0"/>
<protein>
    <submittedName>
        <fullName evidence="1">Uncharacterized protein</fullName>
    </submittedName>
</protein>
<organism evidence="1 2">
    <name type="scientific">Trichoderma simmonsii</name>
    <dbReference type="NCBI Taxonomy" id="1491479"/>
    <lineage>
        <taxon>Eukaryota</taxon>
        <taxon>Fungi</taxon>
        <taxon>Dikarya</taxon>
        <taxon>Ascomycota</taxon>
        <taxon>Pezizomycotina</taxon>
        <taxon>Sordariomycetes</taxon>
        <taxon>Hypocreomycetidae</taxon>
        <taxon>Hypocreales</taxon>
        <taxon>Hypocreaceae</taxon>
        <taxon>Trichoderma</taxon>
    </lineage>
</organism>
<dbReference type="EMBL" id="CP075865">
    <property type="protein sequence ID" value="QYS96264.1"/>
    <property type="molecule type" value="Genomic_DNA"/>
</dbReference>
<evidence type="ECO:0000313" key="1">
    <source>
        <dbReference type="EMBL" id="QYS96264.1"/>
    </source>
</evidence>
<reference evidence="1 2" key="1">
    <citation type="journal article" date="2021" name="BMC Genomics">
        <title>Telomere-to-telomere genome assembly of asparaginase-producing Trichoderma simmonsii.</title>
        <authorList>
            <person name="Chung D."/>
            <person name="Kwon Y.M."/>
            <person name="Yang Y."/>
        </authorList>
    </citation>
    <scope>NUCLEOTIDE SEQUENCE [LARGE SCALE GENOMIC DNA]</scope>
    <source>
        <strain evidence="1 2">GH-Sj1</strain>
    </source>
</reference>
<dbReference type="Proteomes" id="UP000826661">
    <property type="component" value="Chromosome II"/>
</dbReference>
<keyword evidence="2" id="KW-1185">Reference proteome</keyword>